<evidence type="ECO:0000256" key="5">
    <source>
        <dbReference type="ARBA" id="ARBA00022598"/>
    </source>
</evidence>
<dbReference type="GO" id="GO:0006419">
    <property type="term" value="P:alanyl-tRNA aminoacylation"/>
    <property type="evidence" value="ECO:0007669"/>
    <property type="project" value="InterPro"/>
</dbReference>
<evidence type="ECO:0000256" key="9">
    <source>
        <dbReference type="ARBA" id="ARBA00022840"/>
    </source>
</evidence>
<dbReference type="STRING" id="37360.A0A0G4IH81"/>
<dbReference type="OrthoDB" id="2423964at2759"/>
<keyword evidence="4" id="KW-0820">tRNA-binding</keyword>
<evidence type="ECO:0000256" key="13">
    <source>
        <dbReference type="ARBA" id="ARBA00048300"/>
    </source>
</evidence>
<dbReference type="SMART" id="SM00863">
    <property type="entry name" value="tRNA_SAD"/>
    <property type="match status" value="2"/>
</dbReference>
<dbReference type="HAMAP" id="MF_00036_B">
    <property type="entry name" value="Ala_tRNA_synth_B"/>
    <property type="match status" value="2"/>
</dbReference>
<sequence>LAGAAPSALRAVWCSKAQKRFRWAVIITTAMSMWTADKVRQTFIEFFQGKGHTFYPSSRVIPYDDPTLLFINSGMCQFKPVFLGSVDPSTPLSKLSRACNSQKCIRAGGKHNDLDDVGKDTYHHTFFEMLGNWSFGDYFKAEAIAWAMELLHDVYGLRKDRLYATYFEGNEELGLEPDLESRDMWCKFLDPSHVLPGNMKDNFWEMGDQGPCGPCSELHYDRIGGRNASGLVNMDDPDVIEIWNIVFMQYNREPDGLLVPLPAKHIDTGMGFERLVSVLQNVRSNYDTDVFEPYFEEIQKLSGARSYQGLVGKDDKDGIDMAYRVVADHIRNLSVAIADGSEPGPTGRQYVLRRILRRAVRYAHSFLGAKDGFFPQLVPVVCQTLGGAFPELTREARRIKDVLASEETLFRRTLQKGEREFKKCIQDITDKAWNLFLQFSLMVLLLDIDLTVLMAEEQGMTVDTAQYEKEMEKARDLSRCNARSDNADLTMDAEHIAHLEKVIGVLPTDDSHKYVSDSNLSSTVQAIFLNRAFVPETSEGAEAVHGIVLEASSFYAESGGQIFDTGILHSADKSTIFQVSDCQSWAGIVVHIGTIVKGSIRTGDTLHLSVDYSRRSRIVPNHTATHILNYALRSVLGDHIDQKGSLVDDAKLRFDFSHPSAVKVDDLKRVERICNEQIEASLQVFTQVVPLALAKKICSLRAVFGETYPDPVRVVSIGQSIDAMVADPDNREWLKHSVEFCGGTHLTNTATAQHLSIISEVGIAKGVRRIVAVTAEASHESVTRANDLLSELRLVANGEQATIGEQVTRLRTKFEDMSSSLPAIAKYEIEQLINNTLKSYMQFKKEQIKEREAGAITALEEATERSSPFIVHRVDLDAKSLKNILAKARIGATPTLLVSGDDGKSKFVVVAQGSSSIDATAWISTALQPLGGKASPMSKPGQMVQGAAPAGNIDEVVQAAAQFARSITGSVDPSTPLSKLSRACNSQKCIRAGGKHNDLDDVGKDTYHHTFFEMLGNWSFGDYFKAEAITWAMELLHDVYGLSKDRLYATYFEGNEELGLEPDLESRDLWCKFLDPSHVLPGNMKDNFWEMGDQGPCGPCSELHYDRIGGRNAADLVNMDDPDVIEIWNIVFMQYNREPDRSLVPLPSKHIDTGMGFERLVSILQNVRSNYDTDVFQPYFQEIQRLTGVRPYKGQVGKHDTDGIDMAYRVIADHIRNLSVAIADGSEPGPTGRQYVLRRILRRAVRYAHSFLGAKDGFFSQLVPVVCQTLGGAFPELIREADRIKAVLAEEETLFRRTLQKGEREFKKCIQNITDKVVPGEVAFRLYDTYGFPLDLTVLMAEEQGMTVDTAHYEKAMEKARDLSRCNARSGKVELRMEAEHIAHMEKVIGVLPTDDAHKYVSDADLSSTVQAIFFNRAFVPQTTEGEEAVHGVVLKASSFYAESGGQIFDTGILHSADKSTIFQVSDCQSWAGIVVHIGTIVKGSIRTGDTLHLSVDYSRRSRIVPNHTATHILNYALRTVLGDHIDQKGSLVDDAKLRFDFSHPSAVKVDDLKRIEQICNQQIEASLRVFTKVVPLALAKKICSLRAVFGETYPDPVRVVSIGESIDAMVADPENREWFKYSVEFCGGNHLSNTATAQHLSIISEVGIAKGIRRIVAVTAESSHESVARAADLLGELRRVANGEKAKIGERVTRIRTKFEDMSSSLPAIAKYEIEQFINETLKSYMKFKKEQIKELENGAIAALEKSAERSLPFIVHRIDVDAKSLKNIIGKAKIGGTPAFLISGDDGKGKCAVVAQGSSTIDPTAWISAALQPLGGKAFPSAKPGQVVQGAAPGGDVNGAIHAAEQFARSISG</sequence>
<reference evidence="15 16" key="1">
    <citation type="submission" date="2015-02" db="EMBL/GenBank/DDBJ databases">
        <authorList>
            <person name="Chooi Y.-H."/>
        </authorList>
    </citation>
    <scope>NUCLEOTIDE SEQUENCE [LARGE SCALE GENOMIC DNA]</scope>
    <source>
        <strain evidence="15">E3</strain>
    </source>
</reference>
<dbReference type="InterPro" id="IPR023033">
    <property type="entry name" value="Ala_tRNA_ligase_euk/bac"/>
</dbReference>
<evidence type="ECO:0000256" key="11">
    <source>
        <dbReference type="ARBA" id="ARBA00022917"/>
    </source>
</evidence>
<dbReference type="Gene3D" id="3.30.980.10">
    <property type="entry name" value="Threonyl-trna Synthetase, Chain A, domain 2"/>
    <property type="match status" value="2"/>
</dbReference>
<accession>A0A0G4IH81</accession>
<dbReference type="InterPro" id="IPR012947">
    <property type="entry name" value="tRNA_SAD"/>
</dbReference>
<evidence type="ECO:0000256" key="8">
    <source>
        <dbReference type="ARBA" id="ARBA00022833"/>
    </source>
</evidence>
<dbReference type="SUPFAM" id="SSF55681">
    <property type="entry name" value="Class II aaRS and biotin synthetases"/>
    <property type="match status" value="2"/>
</dbReference>
<keyword evidence="7" id="KW-0547">Nucleotide-binding</keyword>
<dbReference type="Gene3D" id="3.30.930.10">
    <property type="entry name" value="Bira Bifunctional Protein, Domain 2"/>
    <property type="match status" value="2"/>
</dbReference>
<gene>
    <name evidence="15" type="ORF">PBRA_000318</name>
</gene>
<dbReference type="InterPro" id="IPR002318">
    <property type="entry name" value="Ala-tRNA-lgiase_IIc"/>
</dbReference>
<dbReference type="InterPro" id="IPR050058">
    <property type="entry name" value="Ala-tRNA_ligase"/>
</dbReference>
<comment type="catalytic activity">
    <reaction evidence="13">
        <text>tRNA(Ala) + L-alanine + ATP = L-alanyl-tRNA(Ala) + AMP + diphosphate</text>
        <dbReference type="Rhea" id="RHEA:12540"/>
        <dbReference type="Rhea" id="RHEA-COMP:9657"/>
        <dbReference type="Rhea" id="RHEA-COMP:9923"/>
        <dbReference type="ChEBI" id="CHEBI:30616"/>
        <dbReference type="ChEBI" id="CHEBI:33019"/>
        <dbReference type="ChEBI" id="CHEBI:57972"/>
        <dbReference type="ChEBI" id="CHEBI:78442"/>
        <dbReference type="ChEBI" id="CHEBI:78497"/>
        <dbReference type="ChEBI" id="CHEBI:456215"/>
        <dbReference type="EC" id="6.1.1.7"/>
    </reaction>
</comment>
<dbReference type="CDD" id="cd00673">
    <property type="entry name" value="AlaRS_core"/>
    <property type="match status" value="2"/>
</dbReference>
<dbReference type="PANTHER" id="PTHR11777">
    <property type="entry name" value="ALANYL-TRNA SYNTHETASE"/>
    <property type="match status" value="1"/>
</dbReference>
<evidence type="ECO:0000313" key="16">
    <source>
        <dbReference type="Proteomes" id="UP000039324"/>
    </source>
</evidence>
<feature type="domain" description="Alanyl-transfer RNA synthetases family profile" evidence="14">
    <location>
        <begin position="34"/>
        <end position="784"/>
    </location>
</feature>
<dbReference type="GO" id="GO:0002161">
    <property type="term" value="F:aminoacyl-tRNA deacylase activity"/>
    <property type="evidence" value="ECO:0007669"/>
    <property type="project" value="TreeGrafter"/>
</dbReference>
<keyword evidence="5" id="KW-0436">Ligase</keyword>
<dbReference type="Proteomes" id="UP000039324">
    <property type="component" value="Unassembled WGS sequence"/>
</dbReference>
<dbReference type="PANTHER" id="PTHR11777:SF9">
    <property type="entry name" value="ALANINE--TRNA LIGASE, CYTOPLASMIC"/>
    <property type="match status" value="1"/>
</dbReference>
<dbReference type="InterPro" id="IPR018163">
    <property type="entry name" value="Thr/Ala-tRNA-synth_IIc_edit"/>
</dbReference>
<keyword evidence="8" id="KW-0862">Zinc</keyword>
<dbReference type="GO" id="GO:0004813">
    <property type="term" value="F:alanine-tRNA ligase activity"/>
    <property type="evidence" value="ECO:0007669"/>
    <property type="project" value="UniProtKB-EC"/>
</dbReference>
<dbReference type="FunFam" id="3.30.930.10:FF:000011">
    <property type="entry name" value="Alanine--tRNA ligase, cytoplasmic"/>
    <property type="match status" value="2"/>
</dbReference>
<evidence type="ECO:0000256" key="12">
    <source>
        <dbReference type="ARBA" id="ARBA00023146"/>
    </source>
</evidence>
<dbReference type="NCBIfam" id="TIGR00344">
    <property type="entry name" value="alaS"/>
    <property type="match status" value="2"/>
</dbReference>
<dbReference type="InterPro" id="IPR018164">
    <property type="entry name" value="Ala-tRNA-synth_IIc_N"/>
</dbReference>
<dbReference type="GO" id="GO:0005524">
    <property type="term" value="F:ATP binding"/>
    <property type="evidence" value="ECO:0007669"/>
    <property type="project" value="UniProtKB-KW"/>
</dbReference>
<keyword evidence="12" id="KW-0030">Aminoacyl-tRNA synthetase</keyword>
<dbReference type="InterPro" id="IPR045864">
    <property type="entry name" value="aa-tRNA-synth_II/BPL/LPL"/>
</dbReference>
<dbReference type="GO" id="GO:0046872">
    <property type="term" value="F:metal ion binding"/>
    <property type="evidence" value="ECO:0007669"/>
    <property type="project" value="UniProtKB-KW"/>
</dbReference>
<keyword evidence="9" id="KW-0067">ATP-binding</keyword>
<dbReference type="GO" id="GO:0000049">
    <property type="term" value="F:tRNA binding"/>
    <property type="evidence" value="ECO:0007669"/>
    <property type="project" value="UniProtKB-KW"/>
</dbReference>
<dbReference type="GO" id="GO:0005739">
    <property type="term" value="C:mitochondrion"/>
    <property type="evidence" value="ECO:0007669"/>
    <property type="project" value="TreeGrafter"/>
</dbReference>
<organism evidence="15 16">
    <name type="scientific">Plasmodiophora brassicae</name>
    <name type="common">Clubroot disease agent</name>
    <dbReference type="NCBI Taxonomy" id="37360"/>
    <lineage>
        <taxon>Eukaryota</taxon>
        <taxon>Sar</taxon>
        <taxon>Rhizaria</taxon>
        <taxon>Endomyxa</taxon>
        <taxon>Phytomyxea</taxon>
        <taxon>Plasmodiophorida</taxon>
        <taxon>Plasmodiophoridae</taxon>
        <taxon>Plasmodiophora</taxon>
    </lineage>
</organism>
<dbReference type="Pfam" id="PF01411">
    <property type="entry name" value="tRNA-synt_2c"/>
    <property type="match status" value="2"/>
</dbReference>
<name>A0A0G4IH81_PLABS</name>
<feature type="non-terminal residue" evidence="15">
    <location>
        <position position="1"/>
    </location>
</feature>
<dbReference type="InterPro" id="IPR018165">
    <property type="entry name" value="Ala-tRNA-synth_IIc_core"/>
</dbReference>
<dbReference type="Gene3D" id="2.40.30.130">
    <property type="match status" value="2"/>
</dbReference>
<dbReference type="PROSITE" id="PS50860">
    <property type="entry name" value="AA_TRNA_LIGASE_II_ALA"/>
    <property type="match status" value="2"/>
</dbReference>
<evidence type="ECO:0000256" key="6">
    <source>
        <dbReference type="ARBA" id="ARBA00022723"/>
    </source>
</evidence>
<evidence type="ECO:0000313" key="15">
    <source>
        <dbReference type="EMBL" id="CEO94533.1"/>
    </source>
</evidence>
<proteinExistence type="inferred from homology"/>
<evidence type="ECO:0000259" key="14">
    <source>
        <dbReference type="PROSITE" id="PS50860"/>
    </source>
</evidence>
<dbReference type="EC" id="6.1.1.7" evidence="2"/>
<keyword evidence="6" id="KW-0479">Metal-binding</keyword>
<keyword evidence="11" id="KW-0648">Protein biosynthesis</keyword>
<dbReference type="Pfam" id="PF07973">
    <property type="entry name" value="tRNA_SAD"/>
    <property type="match status" value="2"/>
</dbReference>
<dbReference type="InterPro" id="IPR009000">
    <property type="entry name" value="Transl_B-barrel_sf"/>
</dbReference>
<dbReference type="EMBL" id="CDSF01000001">
    <property type="protein sequence ID" value="CEO94533.1"/>
    <property type="molecule type" value="Genomic_DNA"/>
</dbReference>
<evidence type="ECO:0000256" key="4">
    <source>
        <dbReference type="ARBA" id="ARBA00022555"/>
    </source>
</evidence>
<dbReference type="FunFam" id="3.30.980.10:FF:000004">
    <property type="entry name" value="Alanine--tRNA ligase, cytoplasmic"/>
    <property type="match status" value="2"/>
</dbReference>
<dbReference type="InterPro" id="IPR018162">
    <property type="entry name" value="Ala-tRNA-ligase_IIc_anticod-bd"/>
</dbReference>
<evidence type="ECO:0000256" key="10">
    <source>
        <dbReference type="ARBA" id="ARBA00022884"/>
    </source>
</evidence>
<dbReference type="PRINTS" id="PR00980">
    <property type="entry name" value="TRNASYNTHALA"/>
</dbReference>
<dbReference type="SUPFAM" id="SSF55186">
    <property type="entry name" value="ThrRS/AlaRS common domain"/>
    <property type="match status" value="2"/>
</dbReference>
<keyword evidence="10" id="KW-0694">RNA-binding</keyword>
<comment type="similarity">
    <text evidence="1">Belongs to the class-II aminoacyl-tRNA synthetase family. Alax-L subfamily.</text>
</comment>
<dbReference type="SUPFAM" id="SSF101353">
    <property type="entry name" value="Putative anticodon-binding domain of alanyl-tRNA synthetase (AlaRS)"/>
    <property type="match status" value="2"/>
</dbReference>
<feature type="domain" description="Alanyl-transfer RNA synthetases family profile" evidence="14">
    <location>
        <begin position="961"/>
        <end position="1670"/>
    </location>
</feature>
<keyword evidence="16" id="KW-1185">Reference proteome</keyword>
<evidence type="ECO:0000256" key="7">
    <source>
        <dbReference type="ARBA" id="ARBA00022741"/>
    </source>
</evidence>
<evidence type="ECO:0000256" key="1">
    <source>
        <dbReference type="ARBA" id="ARBA00008429"/>
    </source>
</evidence>
<evidence type="ECO:0000256" key="3">
    <source>
        <dbReference type="ARBA" id="ARBA00017959"/>
    </source>
</evidence>
<protein>
    <recommendedName>
        <fullName evidence="3">Alanine--tRNA ligase</fullName>
        <ecNumber evidence="2">6.1.1.7</ecNumber>
    </recommendedName>
</protein>
<dbReference type="SUPFAM" id="SSF50447">
    <property type="entry name" value="Translation proteins"/>
    <property type="match status" value="2"/>
</dbReference>
<evidence type="ECO:0000256" key="2">
    <source>
        <dbReference type="ARBA" id="ARBA00013168"/>
    </source>
</evidence>